<organism evidence="1 2">
    <name type="scientific">[Clostridium] citroniae WAL-19142</name>
    <dbReference type="NCBI Taxonomy" id="742734"/>
    <lineage>
        <taxon>Bacteria</taxon>
        <taxon>Bacillati</taxon>
        <taxon>Bacillota</taxon>
        <taxon>Clostridia</taxon>
        <taxon>Lachnospirales</taxon>
        <taxon>Lachnospiraceae</taxon>
        <taxon>Enterocloster</taxon>
    </lineage>
</organism>
<dbReference type="PATRIC" id="fig|742734.4.peg.1469"/>
<reference evidence="1 2" key="1">
    <citation type="submission" date="2011-04" db="EMBL/GenBank/DDBJ databases">
        <title>The Genome Sequence of Clostridium citroniae WAL-19142.</title>
        <authorList>
            <consortium name="The Broad Institute Genome Sequencing Platform"/>
            <person name="Earl A."/>
            <person name="Ward D."/>
            <person name="Feldgarden M."/>
            <person name="Gevers D."/>
            <person name="Warren Y.A."/>
            <person name="Tyrrell K.L."/>
            <person name="Citron D.M."/>
            <person name="Goldstein E.J."/>
            <person name="Daigneault M."/>
            <person name="Allen-Vercoe E."/>
            <person name="Young S.K."/>
            <person name="Zeng Q."/>
            <person name="Gargeya S."/>
            <person name="Fitzgerald M."/>
            <person name="Haas B."/>
            <person name="Abouelleil A."/>
            <person name="Alvarado L."/>
            <person name="Arachchi H.M."/>
            <person name="Berlin A."/>
            <person name="Brown A."/>
            <person name="Chapman S.B."/>
            <person name="Chen Z."/>
            <person name="Dunbar C."/>
            <person name="Freedman E."/>
            <person name="Gearin G."/>
            <person name="Gellesch M."/>
            <person name="Goldberg J."/>
            <person name="Griggs A."/>
            <person name="Gujja S."/>
            <person name="Heilman E.R."/>
            <person name="Heiman D."/>
            <person name="Howarth C."/>
            <person name="Larson L."/>
            <person name="Lui A."/>
            <person name="MacDonald P.J."/>
            <person name="Mehta T."/>
            <person name="Montmayeur A."/>
            <person name="Murphy C."/>
            <person name="Neiman D."/>
            <person name="Pearson M."/>
            <person name="Priest M."/>
            <person name="Roberts A."/>
            <person name="Saif S."/>
            <person name="Shea T."/>
            <person name="Shenoy N."/>
            <person name="Sisk P."/>
            <person name="Stolte C."/>
            <person name="Sykes S."/>
            <person name="White J."/>
            <person name="Yandava C."/>
            <person name="Wortman J."/>
            <person name="Nusbaum C."/>
            <person name="Birren B."/>
        </authorList>
    </citation>
    <scope>NUCLEOTIDE SEQUENCE [LARGE SCALE GENOMIC DNA]</scope>
    <source>
        <strain evidence="1 2">WAL-19142</strain>
    </source>
</reference>
<evidence type="ECO:0000313" key="1">
    <source>
        <dbReference type="EMBL" id="KMW22492.1"/>
    </source>
</evidence>
<protein>
    <submittedName>
        <fullName evidence="1">Uncharacterized protein</fullName>
    </submittedName>
</protein>
<evidence type="ECO:0000313" key="2">
    <source>
        <dbReference type="Proteomes" id="UP000037392"/>
    </source>
</evidence>
<name>A0A0J9CBL3_9FIRM</name>
<dbReference type="AlphaFoldDB" id="A0A0J9CBL3"/>
<dbReference type="Proteomes" id="UP000037392">
    <property type="component" value="Unassembled WGS sequence"/>
</dbReference>
<proteinExistence type="predicted"/>
<accession>A0A0J9CBL3</accession>
<sequence>MKELSVKLCEGAGVEEVYREYDELQLKELALYGGR</sequence>
<dbReference type="EMBL" id="ADLK01000009">
    <property type="protein sequence ID" value="KMW22492.1"/>
    <property type="molecule type" value="Genomic_DNA"/>
</dbReference>
<gene>
    <name evidence="1" type="ORF">HMPREF9470_01371</name>
</gene>
<comment type="caution">
    <text evidence="1">The sequence shown here is derived from an EMBL/GenBank/DDBJ whole genome shotgun (WGS) entry which is preliminary data.</text>
</comment>